<comment type="caution">
    <text evidence="2">The sequence shown here is derived from an EMBL/GenBank/DDBJ whole genome shotgun (WGS) entry which is preliminary data.</text>
</comment>
<name>A0A0F3IQV1_9PROT</name>
<reference evidence="2 3" key="1">
    <citation type="submission" date="2015-03" db="EMBL/GenBank/DDBJ databases">
        <title>Draft genome sequence of Elstera litoralis.</title>
        <authorList>
            <person name="Rahalkar M.C."/>
            <person name="Dhakephalkar P.K."/>
            <person name="Pore S.D."/>
            <person name="Arora P."/>
            <person name="Kapse N.G."/>
            <person name="Pandit P.S."/>
        </authorList>
    </citation>
    <scope>NUCLEOTIDE SEQUENCE [LARGE SCALE GENOMIC DNA]</scope>
    <source>
        <strain evidence="2 3">Dia-1</strain>
    </source>
</reference>
<dbReference type="PROSITE" id="PS00018">
    <property type="entry name" value="EF_HAND_1"/>
    <property type="match status" value="1"/>
</dbReference>
<evidence type="ECO:0000313" key="2">
    <source>
        <dbReference type="EMBL" id="KJV08933.1"/>
    </source>
</evidence>
<dbReference type="EMBL" id="LAJY01000408">
    <property type="protein sequence ID" value="KJV08933.1"/>
    <property type="molecule type" value="Genomic_DNA"/>
</dbReference>
<feature type="compositionally biased region" description="Polar residues" evidence="1">
    <location>
        <begin position="1"/>
        <end position="20"/>
    </location>
</feature>
<organism evidence="2 3">
    <name type="scientific">Elstera litoralis</name>
    <dbReference type="NCBI Taxonomy" id="552518"/>
    <lineage>
        <taxon>Bacteria</taxon>
        <taxon>Pseudomonadati</taxon>
        <taxon>Pseudomonadota</taxon>
        <taxon>Alphaproteobacteria</taxon>
        <taxon>Rhodospirillales</taxon>
        <taxon>Rhodospirillaceae</taxon>
        <taxon>Elstera</taxon>
    </lineage>
</organism>
<sequence length="144" mass="13889">MSSILGLSSVRQVSSTSGATLKSGGSAATSARQAPTATASGSGNPRLTSGTASTVLGAQEQSARAPQAGGGQVSAASASGSTSTTLTPLEELLDTNGDGVVDWRDYVSSDEADAIETPTMTGYTSTGGAVTASVDAGKVTSVAA</sequence>
<accession>A0A0F3IQV1</accession>
<gene>
    <name evidence="2" type="ORF">VZ95_14565</name>
</gene>
<feature type="region of interest" description="Disordered" evidence="1">
    <location>
        <begin position="1"/>
        <end position="91"/>
    </location>
</feature>
<feature type="compositionally biased region" description="Polar residues" evidence="1">
    <location>
        <begin position="26"/>
        <end position="64"/>
    </location>
</feature>
<dbReference type="Proteomes" id="UP000033774">
    <property type="component" value="Unassembled WGS sequence"/>
</dbReference>
<dbReference type="OrthoDB" id="9960353at2"/>
<evidence type="ECO:0000256" key="1">
    <source>
        <dbReference type="SAM" id="MobiDB-lite"/>
    </source>
</evidence>
<feature type="compositionally biased region" description="Low complexity" evidence="1">
    <location>
        <begin position="73"/>
        <end position="90"/>
    </location>
</feature>
<evidence type="ECO:0000313" key="3">
    <source>
        <dbReference type="Proteomes" id="UP000033774"/>
    </source>
</evidence>
<proteinExistence type="predicted"/>
<keyword evidence="3" id="KW-1185">Reference proteome</keyword>
<dbReference type="RefSeq" id="WP_045776503.1">
    <property type="nucleotide sequence ID" value="NZ_LAJY01000408.1"/>
</dbReference>
<dbReference type="InterPro" id="IPR018247">
    <property type="entry name" value="EF_Hand_1_Ca_BS"/>
</dbReference>
<dbReference type="AlphaFoldDB" id="A0A0F3IQV1"/>
<evidence type="ECO:0008006" key="4">
    <source>
        <dbReference type="Google" id="ProtNLM"/>
    </source>
</evidence>
<protein>
    <recommendedName>
        <fullName evidence="4">EF-hand domain-containing protein</fullName>
    </recommendedName>
</protein>